<dbReference type="EMBL" id="SDPN01000002">
    <property type="protein sequence ID" value="RXZ73009.1"/>
    <property type="molecule type" value="Genomic_DNA"/>
</dbReference>
<dbReference type="PROSITE" id="PS50928">
    <property type="entry name" value="ABC_TM1"/>
    <property type="match status" value="1"/>
</dbReference>
<proteinExistence type="inferred from homology"/>
<organism evidence="9 10">
    <name type="scientific">Agromyces albus</name>
    <dbReference type="NCBI Taxonomy" id="205332"/>
    <lineage>
        <taxon>Bacteria</taxon>
        <taxon>Bacillati</taxon>
        <taxon>Actinomycetota</taxon>
        <taxon>Actinomycetes</taxon>
        <taxon>Micrococcales</taxon>
        <taxon>Microbacteriaceae</taxon>
        <taxon>Agromyces</taxon>
    </lineage>
</organism>
<dbReference type="Pfam" id="PF00528">
    <property type="entry name" value="BPD_transp_1"/>
    <property type="match status" value="1"/>
</dbReference>
<evidence type="ECO:0000259" key="8">
    <source>
        <dbReference type="PROSITE" id="PS50928"/>
    </source>
</evidence>
<dbReference type="SUPFAM" id="SSF161098">
    <property type="entry name" value="MetI-like"/>
    <property type="match status" value="1"/>
</dbReference>
<evidence type="ECO:0000256" key="2">
    <source>
        <dbReference type="ARBA" id="ARBA00022448"/>
    </source>
</evidence>
<dbReference type="OrthoDB" id="2063054at2"/>
<feature type="transmembrane region" description="Helical" evidence="7">
    <location>
        <begin position="240"/>
        <end position="262"/>
    </location>
</feature>
<protein>
    <submittedName>
        <fullName evidence="9">Carbohydrate ABC transporter permease</fullName>
    </submittedName>
</protein>
<gene>
    <name evidence="9" type="ORF">ESP51_01965</name>
</gene>
<comment type="subcellular location">
    <subcellularLocation>
        <location evidence="1 7">Cell membrane</location>
        <topology evidence="1 7">Multi-pass membrane protein</topology>
    </subcellularLocation>
</comment>
<dbReference type="PANTHER" id="PTHR43744">
    <property type="entry name" value="ABC TRANSPORTER PERMEASE PROTEIN MG189-RELATED-RELATED"/>
    <property type="match status" value="1"/>
</dbReference>
<feature type="transmembrane region" description="Helical" evidence="7">
    <location>
        <begin position="182"/>
        <end position="205"/>
    </location>
</feature>
<feature type="transmembrane region" description="Helical" evidence="7">
    <location>
        <begin position="12"/>
        <end position="32"/>
    </location>
</feature>
<accession>A0A4Q2L5P2</accession>
<name>A0A4Q2L5P2_9MICO</name>
<feature type="transmembrane region" description="Helical" evidence="7">
    <location>
        <begin position="136"/>
        <end position="161"/>
    </location>
</feature>
<dbReference type="GO" id="GO:0055085">
    <property type="term" value="P:transmembrane transport"/>
    <property type="evidence" value="ECO:0007669"/>
    <property type="project" value="InterPro"/>
</dbReference>
<comment type="caution">
    <text evidence="9">The sequence shown here is derived from an EMBL/GenBank/DDBJ whole genome shotgun (WGS) entry which is preliminary data.</text>
</comment>
<sequence length="276" mass="29806">MNRLHVVRASGLYLALCLVSALMLLPFAWVVFGSFKTQGEFTANPGGWLPESFANLQNFVVLFTEEAFGGFLVNSIIVSAVTVLANVLFCSMAGYALAKLPFRGRGLLMGCVLVAMTVPYVALFVPQFLITVQLGLVNTLAGIIAPMLVMPLGVFIMRQFALSIPDELLEAARIDGAGEFGIFFRIFLPLLGPAIATVSIFTFLASWNFFLWPLVVAQTEDVFTLPVGLAIASQQANTTAYGLLLAGAIVVLLPVLILFLFLQRYFIQGIATAGLK</sequence>
<dbReference type="PANTHER" id="PTHR43744:SF12">
    <property type="entry name" value="ABC TRANSPORTER PERMEASE PROTEIN MG189-RELATED"/>
    <property type="match status" value="1"/>
</dbReference>
<evidence type="ECO:0000313" key="10">
    <source>
        <dbReference type="Proteomes" id="UP000293865"/>
    </source>
</evidence>
<dbReference type="CDD" id="cd06261">
    <property type="entry name" value="TM_PBP2"/>
    <property type="match status" value="1"/>
</dbReference>
<evidence type="ECO:0000313" key="9">
    <source>
        <dbReference type="EMBL" id="RXZ73009.1"/>
    </source>
</evidence>
<dbReference type="InterPro" id="IPR000515">
    <property type="entry name" value="MetI-like"/>
</dbReference>
<evidence type="ECO:0000256" key="5">
    <source>
        <dbReference type="ARBA" id="ARBA00022989"/>
    </source>
</evidence>
<reference evidence="9 10" key="1">
    <citation type="submission" date="2019-01" db="EMBL/GenBank/DDBJ databases">
        <title>Agromyces.</title>
        <authorList>
            <person name="Li J."/>
        </authorList>
    </citation>
    <scope>NUCLEOTIDE SEQUENCE [LARGE SCALE GENOMIC DNA]</scope>
    <source>
        <strain evidence="9 10">DSM 15934</strain>
    </source>
</reference>
<feature type="transmembrane region" description="Helical" evidence="7">
    <location>
        <begin position="71"/>
        <end position="95"/>
    </location>
</feature>
<keyword evidence="5 7" id="KW-1133">Transmembrane helix</keyword>
<keyword evidence="10" id="KW-1185">Reference proteome</keyword>
<evidence type="ECO:0000256" key="4">
    <source>
        <dbReference type="ARBA" id="ARBA00022692"/>
    </source>
</evidence>
<keyword evidence="4 7" id="KW-0812">Transmembrane</keyword>
<evidence type="ECO:0000256" key="3">
    <source>
        <dbReference type="ARBA" id="ARBA00022475"/>
    </source>
</evidence>
<evidence type="ECO:0000256" key="1">
    <source>
        <dbReference type="ARBA" id="ARBA00004651"/>
    </source>
</evidence>
<dbReference type="Gene3D" id="1.10.3720.10">
    <property type="entry name" value="MetI-like"/>
    <property type="match status" value="1"/>
</dbReference>
<keyword evidence="2 7" id="KW-0813">Transport</keyword>
<feature type="transmembrane region" description="Helical" evidence="7">
    <location>
        <begin position="107"/>
        <end position="130"/>
    </location>
</feature>
<dbReference type="InterPro" id="IPR035906">
    <property type="entry name" value="MetI-like_sf"/>
</dbReference>
<dbReference type="AlphaFoldDB" id="A0A4Q2L5P2"/>
<comment type="similarity">
    <text evidence="7">Belongs to the binding-protein-dependent transport system permease family.</text>
</comment>
<keyword evidence="3" id="KW-1003">Cell membrane</keyword>
<dbReference type="RefSeq" id="WP_129519196.1">
    <property type="nucleotide sequence ID" value="NZ_SDPN01000002.1"/>
</dbReference>
<evidence type="ECO:0000256" key="7">
    <source>
        <dbReference type="RuleBase" id="RU363032"/>
    </source>
</evidence>
<dbReference type="Proteomes" id="UP000293865">
    <property type="component" value="Unassembled WGS sequence"/>
</dbReference>
<dbReference type="GO" id="GO:0005886">
    <property type="term" value="C:plasma membrane"/>
    <property type="evidence" value="ECO:0007669"/>
    <property type="project" value="UniProtKB-SubCell"/>
</dbReference>
<keyword evidence="6 7" id="KW-0472">Membrane</keyword>
<evidence type="ECO:0000256" key="6">
    <source>
        <dbReference type="ARBA" id="ARBA00023136"/>
    </source>
</evidence>
<feature type="domain" description="ABC transmembrane type-1" evidence="8">
    <location>
        <begin position="72"/>
        <end position="262"/>
    </location>
</feature>